<dbReference type="Proteomes" id="UP000265354">
    <property type="component" value="Unassembled WGS sequence"/>
</dbReference>
<evidence type="ECO:0000313" key="2">
    <source>
        <dbReference type="Proteomes" id="UP000265354"/>
    </source>
</evidence>
<name>A0A388SZL7_9ACTN</name>
<dbReference type="EMBL" id="BGZL01000009">
    <property type="protein sequence ID" value="GBQ02118.1"/>
    <property type="molecule type" value="Genomic_DNA"/>
</dbReference>
<reference evidence="1 2" key="1">
    <citation type="submission" date="2018-07" db="EMBL/GenBank/DDBJ databases">
        <title>Whole Genome Shotgun Sequence of Streptomyces spongiicola strain 531S.</title>
        <authorList>
            <person name="Dohra H."/>
            <person name="Kodani S."/>
        </authorList>
    </citation>
    <scope>NUCLEOTIDE SEQUENCE [LARGE SCALE GENOMIC DNA]</scope>
    <source>
        <strain evidence="1 2">531S</strain>
    </source>
</reference>
<evidence type="ECO:0000313" key="1">
    <source>
        <dbReference type="EMBL" id="GBQ02118.1"/>
    </source>
</evidence>
<protein>
    <submittedName>
        <fullName evidence="1">Uncharacterized protein</fullName>
    </submittedName>
</protein>
<gene>
    <name evidence="1" type="ORF">SSP531S_35750</name>
</gene>
<proteinExistence type="predicted"/>
<comment type="caution">
    <text evidence="1">The sequence shown here is derived from an EMBL/GenBank/DDBJ whole genome shotgun (WGS) entry which is preliminary data.</text>
</comment>
<sequence length="72" mass="7769">MSWVVGTGTLPGLLAIAWAIVTLRTGQVAPMARRYVAWPHLRGLAALLTGSPAVLRSLFCSRLPPSVSWDVR</sequence>
<accession>A0A388SZL7</accession>
<dbReference type="RefSeq" id="WP_116428048.1">
    <property type="nucleotide sequence ID" value="NZ_BGZL01000009.1"/>
</dbReference>
<dbReference type="AlphaFoldDB" id="A0A388SZL7"/>
<organism evidence="1 2">
    <name type="scientific">Streptomyces spongiicola</name>
    <dbReference type="NCBI Taxonomy" id="1690221"/>
    <lineage>
        <taxon>Bacteria</taxon>
        <taxon>Bacillati</taxon>
        <taxon>Actinomycetota</taxon>
        <taxon>Actinomycetes</taxon>
        <taxon>Kitasatosporales</taxon>
        <taxon>Streptomycetaceae</taxon>
        <taxon>Streptomyces</taxon>
    </lineage>
</organism>